<dbReference type="SUPFAM" id="SSF52540">
    <property type="entry name" value="P-loop containing nucleoside triphosphate hydrolases"/>
    <property type="match status" value="1"/>
</dbReference>
<name>A0A7C5XMG4_9CREN</name>
<evidence type="ECO:0000256" key="1">
    <source>
        <dbReference type="ARBA" id="ARBA00006611"/>
    </source>
</evidence>
<dbReference type="PANTHER" id="PTHR30486">
    <property type="entry name" value="TWITCHING MOTILITY PROTEIN PILT"/>
    <property type="match status" value="1"/>
</dbReference>
<protein>
    <submittedName>
        <fullName evidence="3">Type IV secretion system protein VirB11</fullName>
    </submittedName>
</protein>
<organism evidence="3">
    <name type="scientific">Ignisphaera aggregans</name>
    <dbReference type="NCBI Taxonomy" id="334771"/>
    <lineage>
        <taxon>Archaea</taxon>
        <taxon>Thermoproteota</taxon>
        <taxon>Thermoprotei</taxon>
        <taxon>Desulfurococcales</taxon>
        <taxon>Desulfurococcaceae</taxon>
        <taxon>Ignisphaera</taxon>
    </lineage>
</organism>
<dbReference type="InterPro" id="IPR001482">
    <property type="entry name" value="T2SS/T4SS_dom"/>
</dbReference>
<dbReference type="Gene3D" id="1.10.390.40">
    <property type="match status" value="1"/>
</dbReference>
<comment type="caution">
    <text evidence="3">The sequence shown here is derived from an EMBL/GenBank/DDBJ whole genome shotgun (WGS) entry which is preliminary data.</text>
</comment>
<dbReference type="PANTHER" id="PTHR30486:SF6">
    <property type="entry name" value="TYPE IV PILUS RETRACTATION ATPASE PILT"/>
    <property type="match status" value="1"/>
</dbReference>
<evidence type="ECO:0000313" key="3">
    <source>
        <dbReference type="EMBL" id="HHP81887.1"/>
    </source>
</evidence>
<dbReference type="AlphaFoldDB" id="A0A7C5XMG4"/>
<dbReference type="InterPro" id="IPR050921">
    <property type="entry name" value="T4SS_GSP_E_ATPase"/>
</dbReference>
<feature type="domain" description="Bacterial type II secretion system protein E" evidence="2">
    <location>
        <begin position="275"/>
        <end position="462"/>
    </location>
</feature>
<gene>
    <name evidence="3" type="ORF">ENM84_04400</name>
</gene>
<comment type="similarity">
    <text evidence="1">Belongs to the GSP E family.</text>
</comment>
<reference evidence="3" key="1">
    <citation type="journal article" date="2020" name="mSystems">
        <title>Genome- and Community-Level Interaction Insights into Carbon Utilization and Element Cycling Functions of Hydrothermarchaeota in Hydrothermal Sediment.</title>
        <authorList>
            <person name="Zhou Z."/>
            <person name="Liu Y."/>
            <person name="Xu W."/>
            <person name="Pan J."/>
            <person name="Luo Z.H."/>
            <person name="Li M."/>
        </authorList>
    </citation>
    <scope>NUCLEOTIDE SEQUENCE [LARGE SCALE GENOMIC DNA]</scope>
    <source>
        <strain evidence="3">SpSt-1121</strain>
    </source>
</reference>
<evidence type="ECO:0000259" key="2">
    <source>
        <dbReference type="Pfam" id="PF00437"/>
    </source>
</evidence>
<dbReference type="Pfam" id="PF00437">
    <property type="entry name" value="T2SSE"/>
    <property type="match status" value="1"/>
</dbReference>
<dbReference type="CDD" id="cd01130">
    <property type="entry name" value="VirB11-like_ATPase"/>
    <property type="match status" value="1"/>
</dbReference>
<dbReference type="EMBL" id="DRZI01000188">
    <property type="protein sequence ID" value="HHP81887.1"/>
    <property type="molecule type" value="Genomic_DNA"/>
</dbReference>
<dbReference type="Gene3D" id="3.40.50.300">
    <property type="entry name" value="P-loop containing nucleotide triphosphate hydrolases"/>
    <property type="match status" value="1"/>
</dbReference>
<dbReference type="InterPro" id="IPR027417">
    <property type="entry name" value="P-loop_NTPase"/>
</dbReference>
<sequence length="594" mass="68383">MLDRLIEKVIERMAIDIETKKKLKARRIYGIPAQGAIINLQGVPIPYQIYYPPSNFGNKKIEKRKSRKKPVKIPFVKIRKFTEQESIKKFLNLEVESKEKINLLYPTTKERIGDQEYTFAYAWIHWDNARKSLVYDVVEPKLRDEDLSIINKTLKIFENKVDIPMEELKDLSKIKEYILNKVDEIWKLYKIKVDKKYEPYIKYYILRDTVGYGKIDPLMNDPQIEDISCNGVGIPVFVFHRNPYIGEVQTNIIFDSADDLDSFVLKLALRTGRTVSVSNPLLDAALPDGSRIQITYGKDVSRKGSSFTIRKFTKDPFTPVDIINYGTADVGLLAYLWTLVEEGKSILIAGGTATGKTSLLNAISLFIKPEKKIVSIEDTPELQLPHPNWLPEVARPGFGPQKYGEVTLVDLLKAALRQRPDYIVVGEVRGAEAYVLFQAMATGHAGLGTIHAETFEALVDRLISPPISLPPVLLEVLDAVIFLKRIYYKGKYVRKIDKVYEIVGWDRHKKEVEKIISYKWEPSSDVFVPGESVAIKDIMELRGWDEKAFEENLEFKTKVLEYLWQNNVRDYREFSKYMEMYYTNPSELAKIIGQ</sequence>
<proteinExistence type="inferred from homology"/>
<dbReference type="GO" id="GO:0016887">
    <property type="term" value="F:ATP hydrolysis activity"/>
    <property type="evidence" value="ECO:0007669"/>
    <property type="project" value="InterPro"/>
</dbReference>
<accession>A0A7C5XMG4</accession>
<dbReference type="Gene3D" id="3.30.450.370">
    <property type="match status" value="1"/>
</dbReference>